<evidence type="ECO:0000313" key="4">
    <source>
        <dbReference type="Proteomes" id="UP000199599"/>
    </source>
</evidence>
<evidence type="ECO:0000259" key="2">
    <source>
        <dbReference type="Pfam" id="PF03217"/>
    </source>
</evidence>
<dbReference type="AlphaFoldDB" id="A0A1I1R8J3"/>
<feature type="chain" id="PRO_5011669843" description="S-layer protein C-terminal domain-containing protein" evidence="1">
    <location>
        <begin position="32"/>
        <end position="480"/>
    </location>
</feature>
<dbReference type="RefSeq" id="WP_090091805.1">
    <property type="nucleotide sequence ID" value="NZ_CBCRVU010000001.1"/>
</dbReference>
<feature type="signal peptide" evidence="1">
    <location>
        <begin position="1"/>
        <end position="31"/>
    </location>
</feature>
<keyword evidence="1" id="KW-0732">Signal</keyword>
<proteinExistence type="predicted"/>
<reference evidence="4" key="1">
    <citation type="submission" date="2016-10" db="EMBL/GenBank/DDBJ databases">
        <authorList>
            <person name="Varghese N."/>
            <person name="Submissions S."/>
        </authorList>
    </citation>
    <scope>NUCLEOTIDE SEQUENCE [LARGE SCALE GENOMIC DNA]</scope>
    <source>
        <strain evidence="4">R-53102</strain>
    </source>
</reference>
<feature type="domain" description="S-layer protein C-terminal" evidence="2">
    <location>
        <begin position="109"/>
        <end position="131"/>
    </location>
</feature>
<accession>A0A1I1R8J3</accession>
<evidence type="ECO:0000313" key="3">
    <source>
        <dbReference type="EMBL" id="SFD27873.1"/>
    </source>
</evidence>
<name>A0A1I1R8J3_9LACO</name>
<protein>
    <recommendedName>
        <fullName evidence="2">S-layer protein C-terminal domain-containing protein</fullName>
    </recommendedName>
</protein>
<dbReference type="InterPro" id="IPR024968">
    <property type="entry name" value="SlpA_C_lactobacillus"/>
</dbReference>
<feature type="domain" description="S-layer protein C-terminal" evidence="2">
    <location>
        <begin position="43"/>
        <end position="89"/>
    </location>
</feature>
<dbReference type="Pfam" id="PF07554">
    <property type="entry name" value="FIVAR"/>
    <property type="match status" value="1"/>
</dbReference>
<sequence>MKKSKKLIVSLAAVALATVPVITTSLNQAHAAQTIDQTKNKIATDGTLTLNHNTRIYNQRGQKLYSYQGSNGLLKKGATVKYADQVKAITNPDTKRYSFHDDKWNWFYLPYKTIRGQKYYSIGHGGYIKAANVDKIDGASLYTNQTTATVEHVTPNSKGGLDVFDSHRNNTGQKIKIGKKVTIDREAAPFALDMNYYEIDGNTPSAFYGIKNKNQYLYTDKVRIATRQQLLPYSNYTTVMIGKNPIVYDINGKPKSTNIVQKYKERPVNELLYIWVPSDSRAELFYRLSDKPNEGLFSNSTDFIKANDNKYIYGSKLKAINTADEAKNFVALASNDDKESLQRLLDKETNIKNSDPYKFGSYLEKNTYLHAVDNGKKVVQESQPTQAEINQAIWSLQDATEKLNGKKIVVKNINNLTKEETNQVYMLAKKSIGEEYKGKNMNIAIEFNQDRTKLFLHLYDNITGLKSEKQLNISDYVMEK</sequence>
<dbReference type="Pfam" id="PF03217">
    <property type="entry name" value="SlpA"/>
    <property type="match status" value="2"/>
</dbReference>
<dbReference type="Gene3D" id="1.20.120.1850">
    <property type="entry name" value="Ebh helix bundles repeating unit (S and A modules)"/>
    <property type="match status" value="1"/>
</dbReference>
<dbReference type="STRING" id="1505723.SAMN04487792_0050"/>
<dbReference type="Proteomes" id="UP000199599">
    <property type="component" value="Unassembled WGS sequence"/>
</dbReference>
<gene>
    <name evidence="3" type="ORF">SAMN04487792_0050</name>
</gene>
<organism evidence="3 4">
    <name type="scientific">Lactobacillus bombicola</name>
    <dbReference type="NCBI Taxonomy" id="1505723"/>
    <lineage>
        <taxon>Bacteria</taxon>
        <taxon>Bacillati</taxon>
        <taxon>Bacillota</taxon>
        <taxon>Bacilli</taxon>
        <taxon>Lactobacillales</taxon>
        <taxon>Lactobacillaceae</taxon>
        <taxon>Lactobacillus</taxon>
    </lineage>
</organism>
<dbReference type="EMBL" id="FOMN01000001">
    <property type="protein sequence ID" value="SFD27873.1"/>
    <property type="molecule type" value="Genomic_DNA"/>
</dbReference>
<evidence type="ECO:0000256" key="1">
    <source>
        <dbReference type="SAM" id="SignalP"/>
    </source>
</evidence>